<protein>
    <recommendedName>
        <fullName evidence="11">Ubiquitin-conjugating enzyme E2 Z</fullName>
        <ecNumber evidence="3">2.3.2.23</ecNumber>
    </recommendedName>
    <alternativeName>
        <fullName evidence="12">E2 ubiquitin-conjugating enzyme Z</fullName>
    </alternativeName>
    <alternativeName>
        <fullName evidence="14">Ubiquitin carrier protein Z</fullName>
    </alternativeName>
    <alternativeName>
        <fullName evidence="13">Ubiquitin-protein ligase Z</fullName>
    </alternativeName>
</protein>
<keyword evidence="19" id="KW-1185">Reference proteome</keyword>
<dbReference type="WBParaSite" id="HDID_0000303801-mRNA-1">
    <property type="protein sequence ID" value="HDID_0000303801-mRNA-1"/>
    <property type="gene ID" value="HDID_0000303801"/>
</dbReference>
<dbReference type="SMART" id="SM00212">
    <property type="entry name" value="UBCc"/>
    <property type="match status" value="1"/>
</dbReference>
<accession>A0A0R3SE63</accession>
<dbReference type="GO" id="GO:0061631">
    <property type="term" value="F:ubiquitin conjugating enzyme activity"/>
    <property type="evidence" value="ECO:0007669"/>
    <property type="project" value="UniProtKB-EC"/>
</dbReference>
<sequence>MASGGMSPSSIPPLGEYLTALPSVSWDPLKLPANYSLTPGAQARVRTDLRHFYQDPPVGIVVSPVPDQFGKLYAAISGPPDTPYEGGFFIFYIAFSQDYPLSPPRVRLLTTGNGSVRFGPNLYANGKVCLSILGTWSGPQWTPTQSLTSVLLSIQSLMSEEPYYNEPGYENHINQIASKNYNETIKHETLRCAVCDVVERLVKYPDDIYDIIKVTFLEQYNDYIDTCDNNSSKDGSPMHGHNHVLQASRFQYQHIKTRLEALKAQLS</sequence>
<name>A0A0R3SE63_HYMDI</name>
<evidence type="ECO:0000259" key="15">
    <source>
        <dbReference type="PROSITE" id="PS50127"/>
    </source>
</evidence>
<dbReference type="PANTHER" id="PTHR46116:SF26">
    <property type="entry name" value="UBIQUITIN-CONJUGATING ENZYME E2 Z"/>
    <property type="match status" value="1"/>
</dbReference>
<keyword evidence="9" id="KW-0067">ATP-binding</keyword>
<organism evidence="20">
    <name type="scientific">Hymenolepis diminuta</name>
    <name type="common">Rat tapeworm</name>
    <dbReference type="NCBI Taxonomy" id="6216"/>
    <lineage>
        <taxon>Eukaryota</taxon>
        <taxon>Metazoa</taxon>
        <taxon>Spiralia</taxon>
        <taxon>Lophotrochozoa</taxon>
        <taxon>Platyhelminthes</taxon>
        <taxon>Cestoda</taxon>
        <taxon>Eucestoda</taxon>
        <taxon>Cyclophyllidea</taxon>
        <taxon>Hymenolepididae</taxon>
        <taxon>Hymenolepis</taxon>
    </lineage>
</organism>
<dbReference type="OrthoDB" id="47801at2759"/>
<evidence type="ECO:0000256" key="9">
    <source>
        <dbReference type="ARBA" id="ARBA00022840"/>
    </source>
</evidence>
<evidence type="ECO:0000256" key="3">
    <source>
        <dbReference type="ARBA" id="ARBA00012486"/>
    </source>
</evidence>
<evidence type="ECO:0000256" key="6">
    <source>
        <dbReference type="ARBA" id="ARBA00022703"/>
    </source>
</evidence>
<proteinExistence type="predicted"/>
<dbReference type="InterPro" id="IPR016135">
    <property type="entry name" value="UBQ-conjugating_enzyme/RWD"/>
</dbReference>
<dbReference type="EMBL" id="CABIJS010000555">
    <property type="protein sequence ID" value="VUZ53562.1"/>
    <property type="molecule type" value="Genomic_DNA"/>
</dbReference>
<dbReference type="CDD" id="cd23809">
    <property type="entry name" value="UBCc_UBE2Z"/>
    <property type="match status" value="1"/>
</dbReference>
<reference evidence="17 19" key="3">
    <citation type="submission" date="2019-07" db="EMBL/GenBank/DDBJ databases">
        <authorList>
            <person name="Jastrzebski P J."/>
            <person name="Paukszto L."/>
            <person name="Jastrzebski P J."/>
        </authorList>
    </citation>
    <scope>NUCLEOTIDE SEQUENCE [LARGE SCALE GENOMIC DNA]</scope>
    <source>
        <strain evidence="17 19">WMS-il1</strain>
    </source>
</reference>
<evidence type="ECO:0000313" key="17">
    <source>
        <dbReference type="EMBL" id="VUZ53562.1"/>
    </source>
</evidence>
<keyword evidence="8" id="KW-0833">Ubl conjugation pathway</keyword>
<keyword evidence="6" id="KW-0053">Apoptosis</keyword>
<dbReference type="Proteomes" id="UP000321570">
    <property type="component" value="Unassembled WGS sequence"/>
</dbReference>
<evidence type="ECO:0000313" key="16">
    <source>
        <dbReference type="EMBL" id="VDL25826.1"/>
    </source>
</evidence>
<dbReference type="GO" id="GO:0004869">
    <property type="term" value="F:cysteine-type endopeptidase inhibitor activity"/>
    <property type="evidence" value="ECO:0007669"/>
    <property type="project" value="TreeGrafter"/>
</dbReference>
<keyword evidence="5" id="KW-0808">Transferase</keyword>
<dbReference type="AlphaFoldDB" id="A0A0R3SE63"/>
<evidence type="ECO:0000256" key="4">
    <source>
        <dbReference type="ARBA" id="ARBA00022490"/>
    </source>
</evidence>
<dbReference type="Pfam" id="PF00179">
    <property type="entry name" value="UQ_con"/>
    <property type="match status" value="1"/>
</dbReference>
<dbReference type="GO" id="GO:0005634">
    <property type="term" value="C:nucleus"/>
    <property type="evidence" value="ECO:0007669"/>
    <property type="project" value="UniProtKB-SubCell"/>
</dbReference>
<dbReference type="STRING" id="6216.A0A0R3SE63"/>
<evidence type="ECO:0000256" key="1">
    <source>
        <dbReference type="ARBA" id="ARBA00004123"/>
    </source>
</evidence>
<evidence type="ECO:0000256" key="10">
    <source>
        <dbReference type="ARBA" id="ARBA00023242"/>
    </source>
</evidence>
<evidence type="ECO:0000313" key="19">
    <source>
        <dbReference type="Proteomes" id="UP000321570"/>
    </source>
</evidence>
<dbReference type="GO" id="GO:0005524">
    <property type="term" value="F:ATP binding"/>
    <property type="evidence" value="ECO:0007669"/>
    <property type="project" value="UniProtKB-KW"/>
</dbReference>
<evidence type="ECO:0000256" key="8">
    <source>
        <dbReference type="ARBA" id="ARBA00022786"/>
    </source>
</evidence>
<feature type="domain" description="UBC core" evidence="15">
    <location>
        <begin position="40"/>
        <end position="194"/>
    </location>
</feature>
<evidence type="ECO:0000256" key="14">
    <source>
        <dbReference type="ARBA" id="ARBA00042401"/>
    </source>
</evidence>
<evidence type="ECO:0000256" key="2">
    <source>
        <dbReference type="ARBA" id="ARBA00004496"/>
    </source>
</evidence>
<dbReference type="InterPro" id="IPR000608">
    <property type="entry name" value="UBC"/>
</dbReference>
<dbReference type="EMBL" id="UYSG01000848">
    <property type="protein sequence ID" value="VDL25826.1"/>
    <property type="molecule type" value="Genomic_DNA"/>
</dbReference>
<comment type="subcellular location">
    <subcellularLocation>
        <location evidence="2">Cytoplasm</location>
    </subcellularLocation>
    <subcellularLocation>
        <location evidence="1">Nucleus</location>
    </subcellularLocation>
</comment>
<reference evidence="20" key="1">
    <citation type="submission" date="2017-02" db="UniProtKB">
        <authorList>
            <consortium name="WormBaseParasite"/>
        </authorList>
    </citation>
    <scope>IDENTIFICATION</scope>
</reference>
<evidence type="ECO:0000256" key="13">
    <source>
        <dbReference type="ARBA" id="ARBA00042316"/>
    </source>
</evidence>
<keyword evidence="7" id="KW-0547">Nucleotide-binding</keyword>
<dbReference type="GO" id="GO:0006915">
    <property type="term" value="P:apoptotic process"/>
    <property type="evidence" value="ECO:0007669"/>
    <property type="project" value="UniProtKB-KW"/>
</dbReference>
<dbReference type="SUPFAM" id="SSF54495">
    <property type="entry name" value="UBC-like"/>
    <property type="match status" value="1"/>
</dbReference>
<gene>
    <name evidence="16" type="ORF">HDID_LOCUS3036</name>
    <name evidence="17" type="ORF">WMSIL1_LOCUS11608</name>
</gene>
<keyword evidence="10" id="KW-0539">Nucleus</keyword>
<evidence type="ECO:0000256" key="5">
    <source>
        <dbReference type="ARBA" id="ARBA00022679"/>
    </source>
</evidence>
<keyword evidence="4" id="KW-0963">Cytoplasm</keyword>
<dbReference type="PROSITE" id="PS50127">
    <property type="entry name" value="UBC_2"/>
    <property type="match status" value="1"/>
</dbReference>
<dbReference type="Gene3D" id="3.10.110.10">
    <property type="entry name" value="Ubiquitin Conjugating Enzyme"/>
    <property type="match status" value="1"/>
</dbReference>
<evidence type="ECO:0000256" key="7">
    <source>
        <dbReference type="ARBA" id="ARBA00022741"/>
    </source>
</evidence>
<evidence type="ECO:0000313" key="18">
    <source>
        <dbReference type="Proteomes" id="UP000274504"/>
    </source>
</evidence>
<evidence type="ECO:0000256" key="11">
    <source>
        <dbReference type="ARBA" id="ARBA00039894"/>
    </source>
</evidence>
<dbReference type="GO" id="GO:0005737">
    <property type="term" value="C:cytoplasm"/>
    <property type="evidence" value="ECO:0007669"/>
    <property type="project" value="UniProtKB-SubCell"/>
</dbReference>
<evidence type="ECO:0000256" key="12">
    <source>
        <dbReference type="ARBA" id="ARBA00041798"/>
    </source>
</evidence>
<evidence type="ECO:0000313" key="20">
    <source>
        <dbReference type="WBParaSite" id="HDID_0000303801-mRNA-1"/>
    </source>
</evidence>
<dbReference type="PANTHER" id="PTHR46116">
    <property type="entry name" value="(E3-INDEPENDENT) E2 UBIQUITIN-CONJUGATING ENZYME"/>
    <property type="match status" value="1"/>
</dbReference>
<dbReference type="EC" id="2.3.2.23" evidence="3"/>
<dbReference type="GO" id="GO:0043066">
    <property type="term" value="P:negative regulation of apoptotic process"/>
    <property type="evidence" value="ECO:0007669"/>
    <property type="project" value="TreeGrafter"/>
</dbReference>
<dbReference type="Proteomes" id="UP000274504">
    <property type="component" value="Unassembled WGS sequence"/>
</dbReference>
<reference evidence="16 18" key="2">
    <citation type="submission" date="2018-11" db="EMBL/GenBank/DDBJ databases">
        <authorList>
            <consortium name="Pathogen Informatics"/>
        </authorList>
    </citation>
    <scope>NUCLEOTIDE SEQUENCE [LARGE SCALE GENOMIC DNA]</scope>
</reference>